<dbReference type="CDD" id="cd01127">
    <property type="entry name" value="TrwB_TraG_TraD_VirD4"/>
    <property type="match status" value="1"/>
</dbReference>
<evidence type="ECO:0000256" key="1">
    <source>
        <dbReference type="ARBA" id="ARBA00004651"/>
    </source>
</evidence>
<feature type="domain" description="TraD/TraG TraM recognition site" evidence="7">
    <location>
        <begin position="50"/>
        <end position="153"/>
    </location>
</feature>
<dbReference type="PANTHER" id="PTHR37937">
    <property type="entry name" value="CONJUGATIVE TRANSFER: DNA TRANSPORT"/>
    <property type="match status" value="1"/>
</dbReference>
<comment type="subcellular location">
    <subcellularLocation>
        <location evidence="1">Cell membrane</location>
        <topology evidence="1">Multi-pass membrane protein</topology>
    </subcellularLocation>
</comment>
<feature type="region of interest" description="Disordered" evidence="6">
    <location>
        <begin position="197"/>
        <end position="216"/>
    </location>
</feature>
<evidence type="ECO:0000256" key="3">
    <source>
        <dbReference type="ARBA" id="ARBA00022692"/>
    </source>
</evidence>
<accession>A0A938YCW6</accession>
<dbReference type="PANTHER" id="PTHR37937:SF1">
    <property type="entry name" value="CONJUGATIVE TRANSFER: DNA TRANSPORT"/>
    <property type="match status" value="1"/>
</dbReference>
<dbReference type="Proteomes" id="UP000663801">
    <property type="component" value="Unassembled WGS sequence"/>
</dbReference>
<keyword evidence="3" id="KW-0812">Transmembrane</keyword>
<dbReference type="GO" id="GO:0005886">
    <property type="term" value="C:plasma membrane"/>
    <property type="evidence" value="ECO:0007669"/>
    <property type="project" value="UniProtKB-SubCell"/>
</dbReference>
<evidence type="ECO:0000313" key="8">
    <source>
        <dbReference type="EMBL" id="MBM9475340.1"/>
    </source>
</evidence>
<proteinExistence type="predicted"/>
<dbReference type="InterPro" id="IPR051539">
    <property type="entry name" value="T4SS-coupling_protein"/>
</dbReference>
<keyword evidence="4" id="KW-1133">Transmembrane helix</keyword>
<dbReference type="SUPFAM" id="SSF52540">
    <property type="entry name" value="P-loop containing nucleoside triphosphate hydrolases"/>
    <property type="match status" value="1"/>
</dbReference>
<name>A0A938YCW6_9ACTN</name>
<dbReference type="EMBL" id="JAERWL010000003">
    <property type="protein sequence ID" value="MBM9475340.1"/>
    <property type="molecule type" value="Genomic_DNA"/>
</dbReference>
<feature type="compositionally biased region" description="Basic and acidic residues" evidence="6">
    <location>
        <begin position="197"/>
        <end position="208"/>
    </location>
</feature>
<dbReference type="Pfam" id="PF12696">
    <property type="entry name" value="TraG-D_C"/>
    <property type="match status" value="1"/>
</dbReference>
<comment type="caution">
    <text evidence="8">The sequence shown here is derived from an EMBL/GenBank/DDBJ whole genome shotgun (WGS) entry which is preliminary data.</text>
</comment>
<reference evidence="8" key="1">
    <citation type="submission" date="2021-01" db="EMBL/GenBank/DDBJ databases">
        <title>KCTC 19127 draft genome.</title>
        <authorList>
            <person name="An D."/>
        </authorList>
    </citation>
    <scope>NUCLEOTIDE SEQUENCE</scope>
    <source>
        <strain evidence="8">KCTC 19127</strain>
    </source>
</reference>
<dbReference type="Gene3D" id="3.40.50.300">
    <property type="entry name" value="P-loop containing nucleotide triphosphate hydrolases"/>
    <property type="match status" value="1"/>
</dbReference>
<evidence type="ECO:0000256" key="5">
    <source>
        <dbReference type="ARBA" id="ARBA00023136"/>
    </source>
</evidence>
<organism evidence="8 9">
    <name type="scientific">Nakamurella flavida</name>
    <dbReference type="NCBI Taxonomy" id="363630"/>
    <lineage>
        <taxon>Bacteria</taxon>
        <taxon>Bacillati</taxon>
        <taxon>Actinomycetota</taxon>
        <taxon>Actinomycetes</taxon>
        <taxon>Nakamurellales</taxon>
        <taxon>Nakamurellaceae</taxon>
        <taxon>Nakamurella</taxon>
    </lineage>
</organism>
<gene>
    <name evidence="8" type="ORF">JL107_02670</name>
</gene>
<evidence type="ECO:0000256" key="6">
    <source>
        <dbReference type="SAM" id="MobiDB-lite"/>
    </source>
</evidence>
<evidence type="ECO:0000313" key="9">
    <source>
        <dbReference type="Proteomes" id="UP000663801"/>
    </source>
</evidence>
<protein>
    <submittedName>
        <fullName evidence="8">TraM recognition domain-containing protein</fullName>
    </submittedName>
</protein>
<evidence type="ECO:0000259" key="7">
    <source>
        <dbReference type="Pfam" id="PF12696"/>
    </source>
</evidence>
<dbReference type="InterPro" id="IPR027417">
    <property type="entry name" value="P-loop_NTPase"/>
</dbReference>
<dbReference type="InterPro" id="IPR032689">
    <property type="entry name" value="TraG-D_C"/>
</dbReference>
<evidence type="ECO:0000256" key="2">
    <source>
        <dbReference type="ARBA" id="ARBA00022475"/>
    </source>
</evidence>
<dbReference type="AlphaFoldDB" id="A0A938YCW6"/>
<evidence type="ECO:0000256" key="4">
    <source>
        <dbReference type="ARBA" id="ARBA00022989"/>
    </source>
</evidence>
<keyword evidence="9" id="KW-1185">Reference proteome</keyword>
<keyword evidence="2" id="KW-1003">Cell membrane</keyword>
<sequence>MRSDIRACSNSHRTMLAGGTKIVSLIVADILDAARDLASASEGAQLDPPLPIIADESVNTCRLPDWETVLSDSRRWGISAHMVVQTRSLLRGAYGRDQGEAIRSAAGMRMTVGGGEGASDSKELAEAFGDVEVATYSRDASGSVNSLSSRRQATRTVADTRNIPPGRAIVLPSQMPPVEIELTPWWRRTDAEQIQRAARDFDDPRAHDLPLAGRRP</sequence>
<keyword evidence="5" id="KW-0472">Membrane</keyword>